<proteinExistence type="predicted"/>
<evidence type="ECO:0000313" key="3">
    <source>
        <dbReference type="Proteomes" id="UP000277007"/>
    </source>
</evidence>
<comment type="caution">
    <text evidence="2">The sequence shown here is derived from an EMBL/GenBank/DDBJ whole genome shotgun (WGS) entry which is preliminary data.</text>
</comment>
<dbReference type="EMBL" id="RXMA01000001">
    <property type="protein sequence ID" value="RTR24245.1"/>
    <property type="molecule type" value="Genomic_DNA"/>
</dbReference>
<keyword evidence="3" id="KW-1185">Reference proteome</keyword>
<name>A0A431VNB9_9PROT</name>
<organism evidence="2 3">
    <name type="scientific">Azospirillum griseum</name>
    <dbReference type="NCBI Taxonomy" id="2496639"/>
    <lineage>
        <taxon>Bacteria</taxon>
        <taxon>Pseudomonadati</taxon>
        <taxon>Pseudomonadota</taxon>
        <taxon>Alphaproteobacteria</taxon>
        <taxon>Rhodospirillales</taxon>
        <taxon>Azospirillaceae</taxon>
        <taxon>Azospirillum</taxon>
    </lineage>
</organism>
<dbReference type="Pfam" id="PF21839">
    <property type="entry name" value="DUF6898"/>
    <property type="match status" value="1"/>
</dbReference>
<protein>
    <recommendedName>
        <fullName evidence="1">DUF6898 domain-containing protein</fullName>
    </recommendedName>
</protein>
<accession>A0A431VNB9</accession>
<dbReference type="InterPro" id="IPR054193">
    <property type="entry name" value="DUF6898"/>
</dbReference>
<dbReference type="AlphaFoldDB" id="A0A431VNB9"/>
<dbReference type="RefSeq" id="WP_126611008.1">
    <property type="nucleotide sequence ID" value="NZ_JBHUCY010000064.1"/>
</dbReference>
<evidence type="ECO:0000259" key="1">
    <source>
        <dbReference type="Pfam" id="PF21839"/>
    </source>
</evidence>
<reference evidence="2 3" key="1">
    <citation type="submission" date="2018-12" db="EMBL/GenBank/DDBJ databases">
        <authorList>
            <person name="Yang Y."/>
        </authorList>
    </citation>
    <scope>NUCLEOTIDE SEQUENCE [LARGE SCALE GENOMIC DNA]</scope>
    <source>
        <strain evidence="2 3">L-25-5w-1</strain>
    </source>
</reference>
<feature type="domain" description="DUF6898" evidence="1">
    <location>
        <begin position="6"/>
        <end position="59"/>
    </location>
</feature>
<dbReference type="Proteomes" id="UP000277007">
    <property type="component" value="Unassembled WGS sequence"/>
</dbReference>
<sequence length="67" mass="7170">MTGAGGEILFEFHRVGTYLKVVAIDGQTGVEVSVVGPASGSVELLKRTAINKLRYVQNRDAAKPPTR</sequence>
<gene>
    <name evidence="2" type="ORF">EJ903_00195</name>
</gene>
<evidence type="ECO:0000313" key="2">
    <source>
        <dbReference type="EMBL" id="RTR24245.1"/>
    </source>
</evidence>
<dbReference type="OrthoDB" id="7362394at2"/>